<reference evidence="4 6" key="1">
    <citation type="submission" date="2014-07" db="EMBL/GenBank/DDBJ databases">
        <authorList>
            <person name="Pisani N.G."/>
            <person name="Newman J.D."/>
        </authorList>
    </citation>
    <scope>NUCLEOTIDE SEQUENCE [LARGE SCALE GENOMIC DNA]</scope>
    <source>
        <strain evidence="4 6">LMG 24720</strain>
    </source>
</reference>
<evidence type="ECO:0000256" key="1">
    <source>
        <dbReference type="ARBA" id="ARBA00022729"/>
    </source>
</evidence>
<evidence type="ECO:0000256" key="2">
    <source>
        <dbReference type="SAM" id="SignalP"/>
    </source>
</evidence>
<organism evidence="5 7">
    <name type="scientific">Kaistella antarctica</name>
    <dbReference type="NCBI Taxonomy" id="266748"/>
    <lineage>
        <taxon>Bacteria</taxon>
        <taxon>Pseudomonadati</taxon>
        <taxon>Bacteroidota</taxon>
        <taxon>Flavobacteriia</taxon>
        <taxon>Flavobacteriales</taxon>
        <taxon>Weeksellaceae</taxon>
        <taxon>Chryseobacterium group</taxon>
        <taxon>Kaistella</taxon>
    </lineage>
</organism>
<dbReference type="GO" id="GO:0005975">
    <property type="term" value="P:carbohydrate metabolic process"/>
    <property type="evidence" value="ECO:0007669"/>
    <property type="project" value="UniProtKB-ARBA"/>
</dbReference>
<dbReference type="SUPFAM" id="SSF49899">
    <property type="entry name" value="Concanavalin A-like lectins/glucanases"/>
    <property type="match status" value="1"/>
</dbReference>
<dbReference type="Proteomes" id="UP000028349">
    <property type="component" value="Unassembled WGS sequence"/>
</dbReference>
<dbReference type="Gene3D" id="2.60.120.560">
    <property type="entry name" value="Exo-inulinase, domain 1"/>
    <property type="match status" value="1"/>
</dbReference>
<name>A0A448NR22_9FLAO</name>
<keyword evidence="1 2" id="KW-0732">Signal</keyword>
<evidence type="ECO:0000313" key="5">
    <source>
        <dbReference type="EMBL" id="VEH99251.1"/>
    </source>
</evidence>
<dbReference type="GO" id="GO:0004553">
    <property type="term" value="F:hydrolase activity, hydrolyzing O-glycosyl compounds"/>
    <property type="evidence" value="ECO:0007669"/>
    <property type="project" value="UniProtKB-ARBA"/>
</dbReference>
<dbReference type="AlphaFoldDB" id="A0A448NR22"/>
<protein>
    <submittedName>
        <fullName evidence="5">Por secretion system C-terminal sorting domain</fullName>
    </submittedName>
</protein>
<evidence type="ECO:0000313" key="4">
    <source>
        <dbReference type="EMBL" id="KEY18903.1"/>
    </source>
</evidence>
<dbReference type="RefSeq" id="WP_051803731.1">
    <property type="nucleotide sequence ID" value="NZ_FOIX01000004.1"/>
</dbReference>
<dbReference type="InterPro" id="IPR013320">
    <property type="entry name" value="ConA-like_dom_sf"/>
</dbReference>
<dbReference type="Pfam" id="PF18962">
    <property type="entry name" value="Por_Secre_tail"/>
    <property type="match status" value="1"/>
</dbReference>
<accession>A0A448NR22</accession>
<dbReference type="InterPro" id="IPR026444">
    <property type="entry name" value="Secre_tail"/>
</dbReference>
<dbReference type="NCBIfam" id="TIGR04183">
    <property type="entry name" value="Por_Secre_tail"/>
    <property type="match status" value="1"/>
</dbReference>
<evidence type="ECO:0000313" key="6">
    <source>
        <dbReference type="Proteomes" id="UP000028349"/>
    </source>
</evidence>
<reference evidence="5 7" key="2">
    <citation type="submission" date="2018-12" db="EMBL/GenBank/DDBJ databases">
        <authorList>
            <consortium name="Pathogen Informatics"/>
        </authorList>
    </citation>
    <scope>NUCLEOTIDE SEQUENCE [LARGE SCALE GENOMIC DNA]</scope>
    <source>
        <strain evidence="5 7">NCTC13489</strain>
    </source>
</reference>
<dbReference type="OrthoDB" id="1467680at2"/>
<dbReference type="EMBL" id="JPEP01000002">
    <property type="protein sequence ID" value="KEY18903.1"/>
    <property type="molecule type" value="Genomic_DNA"/>
</dbReference>
<evidence type="ECO:0000259" key="3">
    <source>
        <dbReference type="Pfam" id="PF18962"/>
    </source>
</evidence>
<evidence type="ECO:0000313" key="7">
    <source>
        <dbReference type="Proteomes" id="UP000270036"/>
    </source>
</evidence>
<sequence>MKKIYFIALGFVSLFCAAQQTISFESSENFTVGNVHNQNGWEVTLDADNQPIQNQTISNEFASSGTQALKIAVDENEDFGWFPIFGAAKPLTPALNYSNLNLEFDVYISELDGSTFEFGTYGIVADEFVPVFVYSFNYTGNLELVNSADYDYEDANFTWEANKWYQLKVEIRENNIKYYIDGNLVSTGTNFTKTNIEGLNFVHDNFGGAAYIDNIRINNINMATQSVANKKLAFYPNPVKDQLHVVIPQGEKITAVEIYNPVGQKVLKFADQKELSLNSLKAGIYIVKVLTDHNSVYSAKIIKE</sequence>
<feature type="chain" id="PRO_5019337933" evidence="2">
    <location>
        <begin position="19"/>
        <end position="304"/>
    </location>
</feature>
<proteinExistence type="predicted"/>
<dbReference type="KEGG" id="cant:NCTC13489_01441"/>
<feature type="domain" description="Secretion system C-terminal sorting" evidence="3">
    <location>
        <begin position="235"/>
        <end position="302"/>
    </location>
</feature>
<dbReference type="STRING" id="266748.HY04_10605"/>
<keyword evidence="6" id="KW-1185">Reference proteome</keyword>
<dbReference type="EMBL" id="LR134441">
    <property type="protein sequence ID" value="VEH99251.1"/>
    <property type="molecule type" value="Genomic_DNA"/>
</dbReference>
<feature type="signal peptide" evidence="2">
    <location>
        <begin position="1"/>
        <end position="18"/>
    </location>
</feature>
<dbReference type="Proteomes" id="UP000270036">
    <property type="component" value="Chromosome"/>
</dbReference>
<gene>
    <name evidence="4" type="ORF">HY04_10605</name>
    <name evidence="5" type="ORF">NCTC13489_01441</name>
</gene>